<accession>A0A0W8G294</accession>
<dbReference type="InterPro" id="IPR020598">
    <property type="entry name" value="rRNA_Ade_methylase_Trfase_N"/>
</dbReference>
<dbReference type="GO" id="GO:0000179">
    <property type="term" value="F:rRNA (adenine-N6,N6-)-dimethyltransferase activity"/>
    <property type="evidence" value="ECO:0007669"/>
    <property type="project" value="InterPro"/>
</dbReference>
<keyword evidence="1" id="KW-0963">Cytoplasm</keyword>
<gene>
    <name evidence="9" type="ORF">ASZ90_002992</name>
</gene>
<evidence type="ECO:0000259" key="8">
    <source>
        <dbReference type="SMART" id="SM00650"/>
    </source>
</evidence>
<dbReference type="InterPro" id="IPR011530">
    <property type="entry name" value="rRNA_adenine_dimethylase"/>
</dbReference>
<feature type="region of interest" description="Disordered" evidence="7">
    <location>
        <begin position="1"/>
        <end position="30"/>
    </location>
</feature>
<keyword evidence="3" id="KW-0489">Methyltransferase</keyword>
<dbReference type="PROSITE" id="PS01131">
    <property type="entry name" value="RRNA_A_DIMETH"/>
    <property type="match status" value="1"/>
</dbReference>
<evidence type="ECO:0000313" key="9">
    <source>
        <dbReference type="EMBL" id="KUG27145.1"/>
    </source>
</evidence>
<dbReference type="EMBL" id="LNQE01000358">
    <property type="protein sequence ID" value="KUG27145.1"/>
    <property type="molecule type" value="Genomic_DNA"/>
</dbReference>
<feature type="compositionally biased region" description="Low complexity" evidence="7">
    <location>
        <begin position="20"/>
        <end position="30"/>
    </location>
</feature>
<keyword evidence="5" id="KW-0949">S-adenosyl-L-methionine</keyword>
<dbReference type="Gene3D" id="1.10.8.100">
    <property type="entry name" value="Ribosomal RNA adenine dimethylase-like, domain 2"/>
    <property type="match status" value="1"/>
</dbReference>
<feature type="domain" description="Ribosomal RNA adenine methylase transferase N-terminal" evidence="8">
    <location>
        <begin position="47"/>
        <end position="216"/>
    </location>
</feature>
<evidence type="ECO:0000256" key="2">
    <source>
        <dbReference type="ARBA" id="ARBA00022552"/>
    </source>
</evidence>
<comment type="caution">
    <text evidence="9">The sequence shown here is derived from an EMBL/GenBank/DDBJ whole genome shotgun (WGS) entry which is preliminary data.</text>
</comment>
<keyword evidence="4 9" id="KW-0808">Transferase</keyword>
<dbReference type="NCBIfam" id="TIGR00755">
    <property type="entry name" value="ksgA"/>
    <property type="match status" value="1"/>
</dbReference>
<evidence type="ECO:0000256" key="1">
    <source>
        <dbReference type="ARBA" id="ARBA00022490"/>
    </source>
</evidence>
<evidence type="ECO:0000256" key="6">
    <source>
        <dbReference type="ARBA" id="ARBA00022884"/>
    </source>
</evidence>
<dbReference type="Pfam" id="PF00398">
    <property type="entry name" value="RrnaAD"/>
    <property type="match status" value="1"/>
</dbReference>
<organism evidence="9">
    <name type="scientific">hydrocarbon metagenome</name>
    <dbReference type="NCBI Taxonomy" id="938273"/>
    <lineage>
        <taxon>unclassified sequences</taxon>
        <taxon>metagenomes</taxon>
        <taxon>ecological metagenomes</taxon>
    </lineage>
</organism>
<dbReference type="SMART" id="SM00650">
    <property type="entry name" value="rADc"/>
    <property type="match status" value="1"/>
</dbReference>
<name>A0A0W8G294_9ZZZZ</name>
<keyword evidence="2" id="KW-0698">rRNA processing</keyword>
<dbReference type="PANTHER" id="PTHR11727">
    <property type="entry name" value="DIMETHYLADENOSINE TRANSFERASE"/>
    <property type="match status" value="1"/>
</dbReference>
<keyword evidence="6" id="KW-0694">RNA-binding</keyword>
<dbReference type="InterPro" id="IPR023165">
    <property type="entry name" value="rRNA_Ade_diMease-like_C"/>
</dbReference>
<dbReference type="PANTHER" id="PTHR11727:SF7">
    <property type="entry name" value="DIMETHYLADENOSINE TRANSFERASE-RELATED"/>
    <property type="match status" value="1"/>
</dbReference>
<sequence length="290" mass="31506">MRSPGRRGGRIVTRPDPRRGNPGAAGRGDAALPKRSLGQNFLVDQNISRKIVAALGIEPRDTVLEIGPGRGALSEWIAKAGPGRYLAVEKDAALALALPARAPGVGVVAMDALCLDWARLGNLPRLKLVGNLPYNVASPLVWDLCAGVATFEQAVFMVQHEVARRMAARPGSGEYGALTAWMGNFVTVDYLFKVPPTVFRPRPKVDSAVVRLVPLPPTARPESLSGLGTFLKHCFSHRRKQMRHTLKAQWTDAISHLFETNGYLPSCRPEELSPGFFRILAKTLKIHGPS</sequence>
<proteinExistence type="inferred from homology"/>
<dbReference type="InterPro" id="IPR001737">
    <property type="entry name" value="KsgA/Erm"/>
</dbReference>
<evidence type="ECO:0000256" key="4">
    <source>
        <dbReference type="ARBA" id="ARBA00022679"/>
    </source>
</evidence>
<dbReference type="InterPro" id="IPR020596">
    <property type="entry name" value="rRNA_Ade_Mease_Trfase_CS"/>
</dbReference>
<dbReference type="InterPro" id="IPR029063">
    <property type="entry name" value="SAM-dependent_MTases_sf"/>
</dbReference>
<dbReference type="AlphaFoldDB" id="A0A0W8G294"/>
<dbReference type="PROSITE" id="PS51689">
    <property type="entry name" value="SAM_RNA_A_N6_MT"/>
    <property type="match status" value="1"/>
</dbReference>
<dbReference type="Gene3D" id="3.40.50.150">
    <property type="entry name" value="Vaccinia Virus protein VP39"/>
    <property type="match status" value="1"/>
</dbReference>
<dbReference type="SUPFAM" id="SSF53335">
    <property type="entry name" value="S-adenosyl-L-methionine-dependent methyltransferases"/>
    <property type="match status" value="1"/>
</dbReference>
<evidence type="ECO:0000256" key="3">
    <source>
        <dbReference type="ARBA" id="ARBA00022603"/>
    </source>
</evidence>
<evidence type="ECO:0000256" key="7">
    <source>
        <dbReference type="SAM" id="MobiDB-lite"/>
    </source>
</evidence>
<dbReference type="GO" id="GO:0003723">
    <property type="term" value="F:RNA binding"/>
    <property type="evidence" value="ECO:0007669"/>
    <property type="project" value="UniProtKB-KW"/>
</dbReference>
<protein>
    <submittedName>
        <fullName evidence="9">Dimethyladenosine transferase</fullName>
    </submittedName>
</protein>
<reference evidence="9" key="1">
    <citation type="journal article" date="2015" name="Proc. Natl. Acad. Sci. U.S.A.">
        <title>Networks of energetic and metabolic interactions define dynamics in microbial communities.</title>
        <authorList>
            <person name="Embree M."/>
            <person name="Liu J.K."/>
            <person name="Al-Bassam M.M."/>
            <person name="Zengler K."/>
        </authorList>
    </citation>
    <scope>NUCLEOTIDE SEQUENCE</scope>
</reference>
<evidence type="ECO:0000256" key="5">
    <source>
        <dbReference type="ARBA" id="ARBA00022691"/>
    </source>
</evidence>
<dbReference type="HAMAP" id="MF_00607">
    <property type="entry name" value="16SrRNA_methyltr_A"/>
    <property type="match status" value="1"/>
</dbReference>